<evidence type="ECO:0000256" key="2">
    <source>
        <dbReference type="ARBA" id="ARBA00007937"/>
    </source>
</evidence>
<keyword evidence="5" id="KW-1133">Transmembrane helix</keyword>
<dbReference type="CDD" id="cd06551">
    <property type="entry name" value="LPLAT"/>
    <property type="match status" value="1"/>
</dbReference>
<evidence type="ECO:0000256" key="1">
    <source>
        <dbReference type="ARBA" id="ARBA00004141"/>
    </source>
</evidence>
<dbReference type="InterPro" id="IPR056462">
    <property type="entry name" value="HAD_RAM2/GPAT1-8"/>
</dbReference>
<dbReference type="Gene3D" id="3.40.50.1000">
    <property type="entry name" value="HAD superfamily/HAD-like"/>
    <property type="match status" value="1"/>
</dbReference>
<dbReference type="Pfam" id="PF01553">
    <property type="entry name" value="Acyltransferase"/>
    <property type="match status" value="1"/>
</dbReference>
<dbReference type="GO" id="GO:0016791">
    <property type="term" value="F:phosphatase activity"/>
    <property type="evidence" value="ECO:0000318"/>
    <property type="project" value="GO_Central"/>
</dbReference>
<dbReference type="EnsemblPlants" id="KQL12291">
    <property type="protein sequence ID" value="KQL12291"/>
    <property type="gene ID" value="SETIT_008091mg"/>
</dbReference>
<evidence type="ECO:0000256" key="3">
    <source>
        <dbReference type="ARBA" id="ARBA00022679"/>
    </source>
</evidence>
<dbReference type="EMBL" id="AGNK02002706">
    <property type="status" value="NOT_ANNOTATED_CDS"/>
    <property type="molecule type" value="Genomic_DNA"/>
</dbReference>
<keyword evidence="6" id="KW-0472">Membrane</keyword>
<dbReference type="HOGENOM" id="CLU_028504_1_0_1"/>
<dbReference type="InterPro" id="IPR023214">
    <property type="entry name" value="HAD_sf"/>
</dbReference>
<dbReference type="GO" id="GO:0016020">
    <property type="term" value="C:membrane"/>
    <property type="evidence" value="ECO:0000318"/>
    <property type="project" value="GO_Central"/>
</dbReference>
<name>K3Y1M5_SETIT</name>
<evidence type="ECO:0000313" key="9">
    <source>
        <dbReference type="Proteomes" id="UP000004995"/>
    </source>
</evidence>
<evidence type="ECO:0000256" key="6">
    <source>
        <dbReference type="ARBA" id="ARBA00023136"/>
    </source>
</evidence>
<dbReference type="GO" id="GO:0010143">
    <property type="term" value="P:cutin biosynthetic process"/>
    <property type="evidence" value="ECO:0000318"/>
    <property type="project" value="GO_Central"/>
</dbReference>
<keyword evidence="3" id="KW-0808">Transferase</keyword>
<sequence length="512" mass="55097">MASGVGEPPFPAVDKCDASRLGTESTVAADLDGTLLRSRSAFPYYALVAYETGGAPRLALLLLLAPLAAALSRLASSPAAGVRVLVFAATAGARVADVESAARAVLPRFYAADVHPAAWRVFAACGGGRRLVLTATPRVMAEPFLRGCLGADAVAGTELATWRGRATGWVDARWGVLVGERKAQALREMVGHGEMPDVGLGDGKSDYAFMRICKVTWLIIMLMQEAYLVPQTPVEAVRADELPKRIVFHDGRLVQRPTPLVALLTLLWLPVGLLLSLVRFAASALLPMRWLHFALHALGVRVVVRGSPPPPPRHGGGATGGVLFACCHRTLLDAIFLSVALGRPVATVTYSISRLSEFLSPIRTVRLTRDRAADAATIRTVLSEGDLAVCPEGTTCREPFLLRFSALFAELTDDIVPVAVECRMSMFHGTTARGWKGMDPFYFSMNPRPVYTVTFLDKLPADLTCGGGKSSHEVANYVQKVIASTLSYQCTGFTRKDKYRELADNDGVVHAR</sequence>
<dbReference type="OMA" id="WVDARWG"/>
<reference evidence="9" key="1">
    <citation type="journal article" date="2012" name="Nat. Biotechnol.">
        <title>Reference genome sequence of the model plant Setaria.</title>
        <authorList>
            <person name="Bennetzen J.L."/>
            <person name="Schmutz J."/>
            <person name="Wang H."/>
            <person name="Percifield R."/>
            <person name="Hawkins J."/>
            <person name="Pontaroli A.C."/>
            <person name="Estep M."/>
            <person name="Feng L."/>
            <person name="Vaughn J.N."/>
            <person name="Grimwood J."/>
            <person name="Jenkins J."/>
            <person name="Barry K."/>
            <person name="Lindquist E."/>
            <person name="Hellsten U."/>
            <person name="Deshpande S."/>
            <person name="Wang X."/>
            <person name="Wu X."/>
            <person name="Mitros T."/>
            <person name="Triplett J."/>
            <person name="Yang X."/>
            <person name="Ye C.Y."/>
            <person name="Mauro-Herrera M."/>
            <person name="Wang L."/>
            <person name="Li P."/>
            <person name="Sharma M."/>
            <person name="Sharma R."/>
            <person name="Ronald P.C."/>
            <person name="Panaud O."/>
            <person name="Kellogg E.A."/>
            <person name="Brutnell T.P."/>
            <person name="Doust A.N."/>
            <person name="Tuskan G.A."/>
            <person name="Rokhsar D."/>
            <person name="Devos K.M."/>
        </authorList>
    </citation>
    <scope>NUCLEOTIDE SEQUENCE [LARGE SCALE GENOMIC DNA]</scope>
    <source>
        <strain evidence="9">cv. Yugu1</strain>
    </source>
</reference>
<proteinExistence type="inferred from homology"/>
<dbReference type="eggNOG" id="ENOG502QQTS">
    <property type="taxonomic scope" value="Eukaryota"/>
</dbReference>
<keyword evidence="4" id="KW-0812">Transmembrane</keyword>
<dbReference type="SUPFAM" id="SSF69593">
    <property type="entry name" value="Glycerol-3-phosphate (1)-acyltransferase"/>
    <property type="match status" value="1"/>
</dbReference>
<evidence type="ECO:0000256" key="5">
    <source>
        <dbReference type="ARBA" id="ARBA00022989"/>
    </source>
</evidence>
<accession>K3Y1M5</accession>
<dbReference type="AlphaFoldDB" id="K3Y1M5"/>
<organism evidence="8 9">
    <name type="scientific">Setaria italica</name>
    <name type="common">Foxtail millet</name>
    <name type="synonym">Panicum italicum</name>
    <dbReference type="NCBI Taxonomy" id="4555"/>
    <lineage>
        <taxon>Eukaryota</taxon>
        <taxon>Viridiplantae</taxon>
        <taxon>Streptophyta</taxon>
        <taxon>Embryophyta</taxon>
        <taxon>Tracheophyta</taxon>
        <taxon>Spermatophyta</taxon>
        <taxon>Magnoliopsida</taxon>
        <taxon>Liliopsida</taxon>
        <taxon>Poales</taxon>
        <taxon>Poaceae</taxon>
        <taxon>PACMAD clade</taxon>
        <taxon>Panicoideae</taxon>
        <taxon>Panicodae</taxon>
        <taxon>Paniceae</taxon>
        <taxon>Cenchrinae</taxon>
        <taxon>Setaria</taxon>
    </lineage>
</organism>
<protein>
    <recommendedName>
        <fullName evidence="7">Phospholipid/glycerol acyltransferase domain-containing protein</fullName>
    </recommendedName>
</protein>
<reference evidence="8" key="2">
    <citation type="submission" date="2018-08" db="UniProtKB">
        <authorList>
            <consortium name="EnsemblPlants"/>
        </authorList>
    </citation>
    <scope>IDENTIFICATION</scope>
    <source>
        <strain evidence="8">Yugu1</strain>
    </source>
</reference>
<dbReference type="Gramene" id="KQL12291">
    <property type="protein sequence ID" value="KQL12291"/>
    <property type="gene ID" value="SETIT_008091mg"/>
</dbReference>
<evidence type="ECO:0000256" key="4">
    <source>
        <dbReference type="ARBA" id="ARBA00022692"/>
    </source>
</evidence>
<dbReference type="PANTHER" id="PTHR15486:SF76">
    <property type="entry name" value="GLYCEROL-3-PHOSPHATE ACYLTRANSFERASE 5"/>
    <property type="match status" value="1"/>
</dbReference>
<dbReference type="GO" id="GO:0090447">
    <property type="term" value="F:glycerol-3-phosphate 2-O-acyltransferase activity"/>
    <property type="evidence" value="ECO:0000318"/>
    <property type="project" value="GO_Central"/>
</dbReference>
<dbReference type="Gene3D" id="1.20.1440.100">
    <property type="entry name" value="SG protein - dephosphorylation function"/>
    <property type="match status" value="1"/>
</dbReference>
<comment type="similarity">
    <text evidence="2">Belongs to the GPAT/DAPAT family.</text>
</comment>
<dbReference type="InterPro" id="IPR002123">
    <property type="entry name" value="Plipid/glycerol_acylTrfase"/>
</dbReference>
<dbReference type="STRING" id="4555.K3Y1M5"/>
<dbReference type="Proteomes" id="UP000004995">
    <property type="component" value="Unassembled WGS sequence"/>
</dbReference>
<dbReference type="InParanoid" id="K3Y1M5"/>
<dbReference type="PANTHER" id="PTHR15486">
    <property type="entry name" value="ANCIENT UBIQUITOUS PROTEIN"/>
    <property type="match status" value="1"/>
</dbReference>
<dbReference type="Pfam" id="PF23270">
    <property type="entry name" value="HAD_RAM2_N"/>
    <property type="match status" value="1"/>
</dbReference>
<evidence type="ECO:0000259" key="7">
    <source>
        <dbReference type="SMART" id="SM00563"/>
    </source>
</evidence>
<comment type="subcellular location">
    <subcellularLocation>
        <location evidence="1">Membrane</location>
        <topology evidence="1">Multi-pass membrane protein</topology>
    </subcellularLocation>
</comment>
<feature type="domain" description="Phospholipid/glycerol acyltransferase" evidence="7">
    <location>
        <begin position="322"/>
        <end position="423"/>
    </location>
</feature>
<keyword evidence="9" id="KW-1185">Reference proteome</keyword>
<dbReference type="SMART" id="SM00563">
    <property type="entry name" value="PlsC"/>
    <property type="match status" value="1"/>
</dbReference>
<evidence type="ECO:0000313" key="8">
    <source>
        <dbReference type="EnsemblPlants" id="KQL12291"/>
    </source>
</evidence>